<protein>
    <submittedName>
        <fullName evidence="2">Uncharacterized protein</fullName>
    </submittedName>
</protein>
<dbReference type="EMBL" id="CP039346">
    <property type="protein sequence ID" value="QCD81220.1"/>
    <property type="molecule type" value="Genomic_DNA"/>
</dbReference>
<accession>A0A4D6KWN8</accession>
<sequence length="100" mass="10832">MVAVRWCDAKTTTTGWQRNARSLGKEEILSKEGELAPLATRFGRGSGGVHGRRRSTSPASIGVAGKPVVGWRGEAEVKVVCWWAVNRADVERERGRGLAS</sequence>
<reference evidence="2 3" key="1">
    <citation type="submission" date="2019-04" db="EMBL/GenBank/DDBJ databases">
        <title>An improved genome assembly and genetic linkage map for asparagus bean, Vigna unguiculata ssp. sesquipedialis.</title>
        <authorList>
            <person name="Xia Q."/>
            <person name="Zhang R."/>
            <person name="Dong Y."/>
        </authorList>
    </citation>
    <scope>NUCLEOTIDE SEQUENCE [LARGE SCALE GENOMIC DNA]</scope>
    <source>
        <tissue evidence="2">Leaf</tissue>
    </source>
</reference>
<evidence type="ECO:0000256" key="1">
    <source>
        <dbReference type="SAM" id="MobiDB-lite"/>
    </source>
</evidence>
<organism evidence="2 3">
    <name type="scientific">Vigna unguiculata</name>
    <name type="common">Cowpea</name>
    <dbReference type="NCBI Taxonomy" id="3917"/>
    <lineage>
        <taxon>Eukaryota</taxon>
        <taxon>Viridiplantae</taxon>
        <taxon>Streptophyta</taxon>
        <taxon>Embryophyta</taxon>
        <taxon>Tracheophyta</taxon>
        <taxon>Spermatophyta</taxon>
        <taxon>Magnoliopsida</taxon>
        <taxon>eudicotyledons</taxon>
        <taxon>Gunneridae</taxon>
        <taxon>Pentapetalae</taxon>
        <taxon>rosids</taxon>
        <taxon>fabids</taxon>
        <taxon>Fabales</taxon>
        <taxon>Fabaceae</taxon>
        <taxon>Papilionoideae</taxon>
        <taxon>50 kb inversion clade</taxon>
        <taxon>NPAAA clade</taxon>
        <taxon>indigoferoid/millettioid clade</taxon>
        <taxon>Phaseoleae</taxon>
        <taxon>Vigna</taxon>
    </lineage>
</organism>
<evidence type="ECO:0000313" key="2">
    <source>
        <dbReference type="EMBL" id="QCD81220.1"/>
    </source>
</evidence>
<dbReference type="AlphaFoldDB" id="A0A4D6KWN8"/>
<feature type="region of interest" description="Disordered" evidence="1">
    <location>
        <begin position="40"/>
        <end position="59"/>
    </location>
</feature>
<evidence type="ECO:0000313" key="3">
    <source>
        <dbReference type="Proteomes" id="UP000501690"/>
    </source>
</evidence>
<name>A0A4D6KWN8_VIGUN</name>
<gene>
    <name evidence="2" type="ORF">DEO72_LG2g1545</name>
</gene>
<proteinExistence type="predicted"/>
<dbReference type="Proteomes" id="UP000501690">
    <property type="component" value="Linkage Group LG2"/>
</dbReference>
<keyword evidence="3" id="KW-1185">Reference proteome</keyword>